<dbReference type="InterPro" id="IPR000742">
    <property type="entry name" value="EGF"/>
</dbReference>
<keyword evidence="2" id="KW-0245">EGF-like domain</keyword>
<keyword evidence="17" id="KW-0449">Lipoprotein</keyword>
<dbReference type="Gene3D" id="4.10.400.10">
    <property type="entry name" value="Low-density Lipoprotein Receptor"/>
    <property type="match status" value="1"/>
</dbReference>
<evidence type="ECO:0000256" key="9">
    <source>
        <dbReference type="ARBA" id="ARBA00023176"/>
    </source>
</evidence>
<dbReference type="InterPro" id="IPR002172">
    <property type="entry name" value="LDrepeatLR_classA_rpt"/>
</dbReference>
<feature type="repeat" description="LDL-receptor class B" evidence="13">
    <location>
        <begin position="1053"/>
        <end position="1096"/>
    </location>
</feature>
<dbReference type="InterPro" id="IPR036055">
    <property type="entry name" value="LDL_receptor-like_sf"/>
</dbReference>
<dbReference type="Pfam" id="PF00057">
    <property type="entry name" value="Ldl_recept_a"/>
    <property type="match status" value="1"/>
</dbReference>
<evidence type="ECO:0000256" key="10">
    <source>
        <dbReference type="ARBA" id="ARBA00023180"/>
    </source>
</evidence>
<evidence type="ECO:0000313" key="17">
    <source>
        <dbReference type="EMBL" id="MDE52534.1"/>
    </source>
</evidence>
<feature type="region of interest" description="Disordered" evidence="14">
    <location>
        <begin position="1596"/>
        <end position="1626"/>
    </location>
</feature>
<accession>A0A6G1SPS9</accession>
<dbReference type="GO" id="GO:0006897">
    <property type="term" value="P:endocytosis"/>
    <property type="evidence" value="ECO:0007669"/>
    <property type="project" value="UniProtKB-KW"/>
</dbReference>
<dbReference type="InterPro" id="IPR000033">
    <property type="entry name" value="LDLR_classB_rpt"/>
</dbReference>
<evidence type="ECO:0000256" key="3">
    <source>
        <dbReference type="ARBA" id="ARBA00022583"/>
    </source>
</evidence>
<sequence length="1895" mass="211123">MHTLIKFTRPFLIILLLTIFITTTATFIACNQTLAQSPWVPKTLLNQSVTTGAPTSAINYGSKQEGKSVVAARKKSGIDRYLLPTTTAPPAQTTEKIQIVETSSFPDASQTFWPSPKSSGPSEDDLVSTAIAEVMNVSSSPSTTTDRLPYPLTPSTTTVYSASATDSVLGGNTGIIDESNRFAKLSTSTSRKPIEFVTVSEQQRSKSRSSTSPPMLVTTNSSVTQSAIKSPASSTSVAHNRSSSPHPLLLYSIRFEIRSYNLSASLNNKQNSDHSESNSASVDQHRLRNSPSKTLIAGLKNAICLDFYYSPPSEGFIFWIDVIEEKIFRGSMSGGVITNVNMIIQGGLSSAEGIAIDWVAKNIYWVESTLDHIEVANMNGSSRRTLIAGDMESPRAISVDPRYGLLFWTDWDKKNPRIERATMSGHDRRTIVDIKEVNGGWPNGLTLDYEALKIYWIDANSDSIHVVDYEGNNPKALLRKTKSLGHPFAITLYENNLYWTDWKTNFISTASKVDGSDHKTNIQRHQTRLFDIKVFHPSRQPKVEDNLNPCAINNGNCSHLCLLSVNSTRFCECPHLMRLTSDNMTCEPYHRVLLIGKSNEIRAVDITKPLHHIMAPITVPKVFGPRQFEYHANSSSIFWADSSTNEVKRAQLSGNNIETIIDVIIEMPNGLSLDWISGNIYVTSASLLTKTGKIFISNLKGEYISILMDHQQGIISPKSIAVHPLLGLLFCIDENEQGEPLIFMAGMDGQNKSIIIARHIDQTLVNPVSLAIDFATDRVYWVNQAPIMTDNATIQYYDIAKNRTITLYNEAELPPEQRIHPGVLCVDGDYLIISSRAPSDNIIRASKDNITDRFVYKTQALDHIMALKVYNASAQVGSNACKLNNGGCSQLCIPINSTARTCKCTMGYITNPSNETECLGKDLFLIYSSNQGMKGISIEPNSSSEDYYLPPIYRAFRASSIEYIYRDNLIYWIDHEESSVVRINRDTTNYQVIIQGLEAEDYIAIDWVAGNIYRLDPYYDVIEISRLNGTNRHVIVSGEIDKANGVVVNPLKGYIVWSDVGTVPKIERAHLDGSGRRVIVNTKVAHIDELAIDFLDDYIYWIDSTLSIIERVRPDGTARKMIYNGQSSVKGSQEHFIAMVIYQKYLYLADASNDGSIVRFHKDNTNDSRVIQHSLGDNIKDITIFAPQPMPSPEENPCVKDNGGCQDLCLYLGETGKRRCICSHGKLKPDGVTCKPHDTFIMYSKLSQIDSLHIEEEESHNNAPYPPITIEAKSHIISLTIDYKARRVIYSEMTQDQICSILFNGTDKKVLVEKQSMVEGIAFEKNQLYWTSIQDNSISRLNISSSGTLDKSCSSTGCKLATVEKIVKLGSDDKPRGIALDSCTSYVYWTNWNNEASIQRASPATGYKIESIIKTNIKVPNGIAIDHQQRKLYWCDARLDKIETCNMDGSNRVILISAMPQHPFALAVFKDHIFWTDWLTRGVFRANKYNGQFAMQIKKVAQRPMGIAVASSEAHTCLRDLCGTNNGGCPAGEYCVTHETENGELQLLCQTSSTQHQLRRLKTTQPDLNYTCSAAVNGTKCREYHAILRDRFERYGFNSGDNQQDDDDKTVELYTDNPRQSIATSTPYTRMIVPKESSVTSSSTLRRTTLTSLETTSIRPIISNSSSNNSVQQSISPITVQKTSTIQPVPIAETTPTSNVTTQTVSQGTSGQPSSSPQPCQVVPDPQQTATTAASPANNCMNPDDFKCYRSEKLICIASDKRCDGNHDCPNREDETDCLTSTRGHLIYKHENNWQKFVTVILIILAAALAALFLVFGNRGRRRWFVGSYNGFNNNKLFEDNGTNIEISNPMFDEDDSVNLVNCPFSIDLNERTTNFSNPLYERQVLLVNEKNPAT</sequence>
<dbReference type="PROSITE" id="PS01209">
    <property type="entry name" value="LDLRA_1"/>
    <property type="match status" value="1"/>
</dbReference>
<keyword evidence="4" id="KW-0732">Signal</keyword>
<feature type="compositionally biased region" description="Polar residues" evidence="14">
    <location>
        <begin position="1617"/>
        <end position="1626"/>
    </location>
</feature>
<evidence type="ECO:0000256" key="6">
    <source>
        <dbReference type="ARBA" id="ARBA00023136"/>
    </source>
</evidence>
<feature type="repeat" description="LDL-receptor class B" evidence="13">
    <location>
        <begin position="452"/>
        <end position="496"/>
    </location>
</feature>
<dbReference type="InterPro" id="IPR050778">
    <property type="entry name" value="Cueball_EGF_LRP_Nidogen"/>
</dbReference>
<feature type="domain" description="EGF-like" evidence="16">
    <location>
        <begin position="880"/>
        <end position="919"/>
    </location>
</feature>
<dbReference type="PROSITE" id="PS50068">
    <property type="entry name" value="LDLRA_2"/>
    <property type="match status" value="1"/>
</dbReference>
<keyword evidence="15" id="KW-0812">Transmembrane</keyword>
<dbReference type="Pfam" id="PF00058">
    <property type="entry name" value="Ldl_recept_b"/>
    <property type="match status" value="5"/>
</dbReference>
<dbReference type="InterPro" id="IPR011042">
    <property type="entry name" value="6-blade_b-propeller_TolB-like"/>
</dbReference>
<dbReference type="SUPFAM" id="SSF63825">
    <property type="entry name" value="YWTD domain"/>
    <property type="match status" value="4"/>
</dbReference>
<feature type="compositionally biased region" description="Polar residues" evidence="14">
    <location>
        <begin position="208"/>
        <end position="244"/>
    </location>
</feature>
<feature type="disulfide bond" evidence="12">
    <location>
        <begin position="1763"/>
        <end position="1778"/>
    </location>
</feature>
<keyword evidence="15" id="KW-1133">Transmembrane helix</keyword>
<keyword evidence="5" id="KW-0677">Repeat</keyword>
<feature type="region of interest" description="Disordered" evidence="14">
    <location>
        <begin position="196"/>
        <end position="244"/>
    </location>
</feature>
<evidence type="ECO:0000256" key="1">
    <source>
        <dbReference type="ARBA" id="ARBA00004479"/>
    </source>
</evidence>
<proteinExistence type="predicted"/>
<feature type="repeat" description="LDL-receptor class B" evidence="13">
    <location>
        <begin position="1430"/>
        <end position="1472"/>
    </location>
</feature>
<dbReference type="SMART" id="SM00135">
    <property type="entry name" value="LY"/>
    <property type="match status" value="17"/>
</dbReference>
<evidence type="ECO:0000256" key="12">
    <source>
        <dbReference type="PROSITE-ProRule" id="PRU00124"/>
    </source>
</evidence>
<feature type="repeat" description="LDL-receptor class B" evidence="13">
    <location>
        <begin position="635"/>
        <end position="677"/>
    </location>
</feature>
<keyword evidence="3" id="KW-0254">Endocytosis</keyword>
<feature type="transmembrane region" description="Helical" evidence="15">
    <location>
        <begin position="1797"/>
        <end position="1816"/>
    </location>
</feature>
<reference evidence="17" key="1">
    <citation type="submission" date="2018-10" db="EMBL/GenBank/DDBJ databases">
        <title>Transcriptome assembly of Aceria tosichella (Wheat curl mite) Type 2.</title>
        <authorList>
            <person name="Scully E.D."/>
            <person name="Geib S.M."/>
            <person name="Palmer N.A."/>
            <person name="Gupta A.K."/>
            <person name="Sarath G."/>
            <person name="Tatineni S."/>
        </authorList>
    </citation>
    <scope>NUCLEOTIDE SEQUENCE</scope>
    <source>
        <strain evidence="17">LincolnNE</strain>
    </source>
</reference>
<protein>
    <submittedName>
        <fullName evidence="17">Low-density lipoprotein receptor-related protein 1</fullName>
    </submittedName>
</protein>
<feature type="region of interest" description="Disordered" evidence="14">
    <location>
        <begin position="1689"/>
        <end position="1736"/>
    </location>
</feature>
<dbReference type="GO" id="GO:0005905">
    <property type="term" value="C:clathrin-coated pit"/>
    <property type="evidence" value="ECO:0007669"/>
    <property type="project" value="UniProtKB-KW"/>
</dbReference>
<dbReference type="PROSITE" id="PS51120">
    <property type="entry name" value="LDLRB"/>
    <property type="match status" value="8"/>
</dbReference>
<dbReference type="Gene3D" id="2.120.10.30">
    <property type="entry name" value="TolB, C-terminal domain"/>
    <property type="match status" value="4"/>
</dbReference>
<feature type="repeat" description="LDL-receptor class B" evidence="13">
    <location>
        <begin position="361"/>
        <end position="403"/>
    </location>
</feature>
<evidence type="ECO:0000259" key="16">
    <source>
        <dbReference type="SMART" id="SM00181"/>
    </source>
</evidence>
<evidence type="ECO:0000256" key="4">
    <source>
        <dbReference type="ARBA" id="ARBA00022729"/>
    </source>
</evidence>
<dbReference type="InterPro" id="IPR056588">
    <property type="entry name" value="EGF_LRP2"/>
</dbReference>
<feature type="compositionally biased region" description="Low complexity" evidence="14">
    <location>
        <begin position="1694"/>
        <end position="1734"/>
    </location>
</feature>
<keyword evidence="9" id="KW-0168">Coated pit</keyword>
<keyword evidence="10" id="KW-0325">Glycoprotein</keyword>
<feature type="repeat" description="LDL-receptor class B" evidence="13">
    <location>
        <begin position="315"/>
        <end position="360"/>
    </location>
</feature>
<dbReference type="EMBL" id="GGYP01007763">
    <property type="protein sequence ID" value="MDE52534.1"/>
    <property type="molecule type" value="Transcribed_RNA"/>
</dbReference>
<dbReference type="FunFam" id="2.120.10.30:FF:000241">
    <property type="entry name" value="Low-density lipoprotein receptor-related protein 6"/>
    <property type="match status" value="3"/>
</dbReference>
<evidence type="ECO:0000256" key="8">
    <source>
        <dbReference type="ARBA" id="ARBA00023170"/>
    </source>
</evidence>
<dbReference type="PANTHER" id="PTHR46513:SF13">
    <property type="entry name" value="EGF-LIKE DOMAIN-CONTAINING PROTEIN"/>
    <property type="match status" value="1"/>
</dbReference>
<dbReference type="SMART" id="SM00192">
    <property type="entry name" value="LDLa"/>
    <property type="match status" value="1"/>
</dbReference>
<keyword evidence="6 15" id="KW-0472">Membrane</keyword>
<dbReference type="CDD" id="cd00112">
    <property type="entry name" value="LDLa"/>
    <property type="match status" value="1"/>
</dbReference>
<dbReference type="SUPFAM" id="SSF57196">
    <property type="entry name" value="EGF/Laminin"/>
    <property type="match status" value="3"/>
</dbReference>
<keyword evidence="8 17" id="KW-0675">Receptor</keyword>
<dbReference type="Pfam" id="PF24468">
    <property type="entry name" value="EGF_LRP2"/>
    <property type="match status" value="1"/>
</dbReference>
<feature type="domain" description="EGF-like" evidence="16">
    <location>
        <begin position="1197"/>
        <end position="1235"/>
    </location>
</feature>
<evidence type="ECO:0000256" key="2">
    <source>
        <dbReference type="ARBA" id="ARBA00022536"/>
    </source>
</evidence>
<evidence type="ECO:0000256" key="13">
    <source>
        <dbReference type="PROSITE-ProRule" id="PRU00461"/>
    </source>
</evidence>
<dbReference type="SUPFAM" id="SSF57424">
    <property type="entry name" value="LDL receptor-like module"/>
    <property type="match status" value="1"/>
</dbReference>
<evidence type="ECO:0000256" key="5">
    <source>
        <dbReference type="ARBA" id="ARBA00022737"/>
    </source>
</evidence>
<feature type="repeat" description="LDL-receptor class B" evidence="13">
    <location>
        <begin position="404"/>
        <end position="451"/>
    </location>
</feature>
<feature type="repeat" description="LDL-receptor class B" evidence="13">
    <location>
        <begin position="1385"/>
        <end position="1429"/>
    </location>
</feature>
<organism evidence="17">
    <name type="scientific">Aceria tosichella</name>
    <name type="common">wheat curl mite</name>
    <dbReference type="NCBI Taxonomy" id="561515"/>
    <lineage>
        <taxon>Eukaryota</taxon>
        <taxon>Metazoa</taxon>
        <taxon>Ecdysozoa</taxon>
        <taxon>Arthropoda</taxon>
        <taxon>Chelicerata</taxon>
        <taxon>Arachnida</taxon>
        <taxon>Acari</taxon>
        <taxon>Acariformes</taxon>
        <taxon>Trombidiformes</taxon>
        <taxon>Prostigmata</taxon>
        <taxon>Eupodina</taxon>
        <taxon>Eriophyoidea</taxon>
        <taxon>Eriophyidae</taxon>
        <taxon>Eriophyinae</taxon>
        <taxon>Aceriini</taxon>
        <taxon>Aceria</taxon>
    </lineage>
</organism>
<dbReference type="SMART" id="SM00181">
    <property type="entry name" value="EGF"/>
    <property type="match status" value="3"/>
</dbReference>
<evidence type="ECO:0000256" key="11">
    <source>
        <dbReference type="ARBA" id="ARBA00037878"/>
    </source>
</evidence>
<dbReference type="PANTHER" id="PTHR46513">
    <property type="entry name" value="VITELLOGENIN RECEPTOR-LIKE PROTEIN-RELATED-RELATED"/>
    <property type="match status" value="1"/>
</dbReference>
<dbReference type="PROSITE" id="PS51257">
    <property type="entry name" value="PROKAR_LIPOPROTEIN"/>
    <property type="match status" value="1"/>
</dbReference>
<gene>
    <name evidence="17" type="primary">LRP1_0</name>
    <name evidence="17" type="ORF">g.13431</name>
</gene>
<dbReference type="InterPro" id="IPR023415">
    <property type="entry name" value="LDLR_class-A_CS"/>
</dbReference>
<comment type="caution">
    <text evidence="12">Lacks conserved residue(s) required for the propagation of feature annotation.</text>
</comment>
<comment type="subcellular location">
    <subcellularLocation>
        <location evidence="11">Membrane</location>
        <location evidence="11">Coated pit</location>
    </subcellularLocation>
    <subcellularLocation>
        <location evidence="1">Membrane</location>
        <topology evidence="1">Single-pass type I membrane protein</topology>
    </subcellularLocation>
</comment>
<evidence type="ECO:0000256" key="7">
    <source>
        <dbReference type="ARBA" id="ARBA00023157"/>
    </source>
</evidence>
<feature type="domain" description="EGF-like" evidence="16">
    <location>
        <begin position="549"/>
        <end position="587"/>
    </location>
</feature>
<name>A0A6G1SPS9_9ACAR</name>
<evidence type="ECO:0000256" key="15">
    <source>
        <dbReference type="SAM" id="Phobius"/>
    </source>
</evidence>
<keyword evidence="7 12" id="KW-1015">Disulfide bond</keyword>
<feature type="region of interest" description="Disordered" evidence="14">
    <location>
        <begin position="266"/>
        <end position="287"/>
    </location>
</feature>
<evidence type="ECO:0000256" key="14">
    <source>
        <dbReference type="SAM" id="MobiDB-lite"/>
    </source>
</evidence>